<feature type="transmembrane region" description="Helical" evidence="2">
    <location>
        <begin position="97"/>
        <end position="118"/>
    </location>
</feature>
<reference evidence="3 4" key="2">
    <citation type="submission" date="2018-06" db="EMBL/GenBank/DDBJ databases">
        <title>Metagenomic assembly of (sub)arctic Cyanobacteria and their associated microbiome from non-axenic cultures.</title>
        <authorList>
            <person name="Baurain D."/>
        </authorList>
    </citation>
    <scope>NUCLEOTIDE SEQUENCE [LARGE SCALE GENOMIC DNA]</scope>
    <source>
        <strain evidence="3">ULC027bin1</strain>
    </source>
</reference>
<keyword evidence="2" id="KW-0472">Membrane</keyword>
<reference evidence="4" key="1">
    <citation type="submission" date="2018-04" db="EMBL/GenBank/DDBJ databases">
        <authorList>
            <person name="Cornet L."/>
        </authorList>
    </citation>
    <scope>NUCLEOTIDE SEQUENCE [LARGE SCALE GENOMIC DNA]</scope>
</reference>
<dbReference type="Proteomes" id="UP000249794">
    <property type="component" value="Unassembled WGS sequence"/>
</dbReference>
<evidence type="ECO:0000313" key="4">
    <source>
        <dbReference type="Proteomes" id="UP000249794"/>
    </source>
</evidence>
<feature type="transmembrane region" description="Helical" evidence="2">
    <location>
        <begin position="9"/>
        <end position="32"/>
    </location>
</feature>
<evidence type="ECO:0008006" key="5">
    <source>
        <dbReference type="Google" id="ProtNLM"/>
    </source>
</evidence>
<dbReference type="AlphaFoldDB" id="A0A2W4X600"/>
<proteinExistence type="predicted"/>
<protein>
    <recommendedName>
        <fullName evidence="5">Low-complexity tail membrane protein</fullName>
    </recommendedName>
</protein>
<organism evidence="3 4">
    <name type="scientific">Phormidesmis priestleyi</name>
    <dbReference type="NCBI Taxonomy" id="268141"/>
    <lineage>
        <taxon>Bacteria</taxon>
        <taxon>Bacillati</taxon>
        <taxon>Cyanobacteriota</taxon>
        <taxon>Cyanophyceae</taxon>
        <taxon>Leptolyngbyales</taxon>
        <taxon>Leptolyngbyaceae</taxon>
        <taxon>Phormidesmis</taxon>
    </lineage>
</organism>
<dbReference type="EMBL" id="QBMP01000204">
    <property type="protein sequence ID" value="PZO49709.1"/>
    <property type="molecule type" value="Genomic_DNA"/>
</dbReference>
<feature type="transmembrane region" description="Helical" evidence="2">
    <location>
        <begin position="130"/>
        <end position="148"/>
    </location>
</feature>
<evidence type="ECO:0000313" key="3">
    <source>
        <dbReference type="EMBL" id="PZO49709.1"/>
    </source>
</evidence>
<dbReference type="NCBIfam" id="NF033183">
    <property type="entry name" value="colliding_TM"/>
    <property type="match status" value="1"/>
</dbReference>
<evidence type="ECO:0000256" key="2">
    <source>
        <dbReference type="SAM" id="Phobius"/>
    </source>
</evidence>
<dbReference type="InterPro" id="IPR049610">
    <property type="entry name" value="LCTMP-like"/>
</dbReference>
<keyword evidence="2" id="KW-1133">Transmembrane helix</keyword>
<feature type="compositionally biased region" description="Low complexity" evidence="1">
    <location>
        <begin position="214"/>
        <end position="223"/>
    </location>
</feature>
<comment type="caution">
    <text evidence="3">The sequence shown here is derived from an EMBL/GenBank/DDBJ whole genome shotgun (WGS) entry which is preliminary data.</text>
</comment>
<name>A0A2W4X600_9CYAN</name>
<feature type="region of interest" description="Disordered" evidence="1">
    <location>
        <begin position="201"/>
        <end position="223"/>
    </location>
</feature>
<gene>
    <name evidence="3" type="ORF">DCF15_16570</name>
</gene>
<accession>A0A2W4X600</accession>
<keyword evidence="2" id="KW-0812">Transmembrane</keyword>
<evidence type="ECO:0000256" key="1">
    <source>
        <dbReference type="SAM" id="MobiDB-lite"/>
    </source>
</evidence>
<sequence length="223" mass="23885">MIEVQQNRYLWIHTAGLAAVPLLLDICLAGLASTGSAFDYPVAFGAQFWAIALLSIVPPLGMQLVKPFYVFSLPPLALKPTALSDDQRRCLQVLKTLQVKILAGLTAGFSLWILQALYAELPHIKPLMTPSAGLITAAVSFFLACLFLQISVSAGRSLLVGPSTLKRVTPYEQAAIAHDFLILGLRVDKLLPIDETSDAPEALSIEPAVPPPAEASSEALEQA</sequence>